<organism evidence="7 8">
    <name type="scientific">Roseibium album</name>
    <dbReference type="NCBI Taxonomy" id="311410"/>
    <lineage>
        <taxon>Bacteria</taxon>
        <taxon>Pseudomonadati</taxon>
        <taxon>Pseudomonadota</taxon>
        <taxon>Alphaproteobacteria</taxon>
        <taxon>Hyphomicrobiales</taxon>
        <taxon>Stappiaceae</taxon>
        <taxon>Roseibium</taxon>
    </lineage>
</organism>
<feature type="domain" description="ABC transporter" evidence="6">
    <location>
        <begin position="4"/>
        <end position="234"/>
    </location>
</feature>
<evidence type="ECO:0000256" key="1">
    <source>
        <dbReference type="ARBA" id="ARBA00004417"/>
    </source>
</evidence>
<dbReference type="SUPFAM" id="SSF52540">
    <property type="entry name" value="P-loop containing nucleoside triphosphate hydrolases"/>
    <property type="match status" value="1"/>
</dbReference>
<accession>A0A0M6ZU53</accession>
<evidence type="ECO:0000256" key="2">
    <source>
        <dbReference type="ARBA" id="ARBA00005417"/>
    </source>
</evidence>
<sequence>MDGITAGNLKMVFGDFVAVRDVSFEVAAGEFVTLLGPSGCGKTTLLKMISGFLTPTGGTIHLSGVDVTRTPPEKRDTALCFQSYALFPHLSVLENLEFGLRQKRVPPAERRQRLDAVIDNLDLALHLGKLPNQLSGGQQQRVALGRALVMRPNVILFDEPLSNLDAKLRDQVRIEIRRIQRDFGLTAIYVTHDQAEALAMSDRVFVMNGGKIEQADTPEELYSAPKTSFVADFIGSANVLEADVTSTNGNGDVELSTPLGPLKANSGAPPMGRKVKICWRPEHADLTATGENRLSARVTHRAFQGHFTDLHLDDGGNGYRIQTNQPSIREGDTVTFSLRSDQIVLLEALA</sequence>
<keyword evidence="8" id="KW-1185">Reference proteome</keyword>
<keyword evidence="4" id="KW-0547">Nucleotide-binding</keyword>
<evidence type="ECO:0000313" key="7">
    <source>
        <dbReference type="EMBL" id="CTQ65817.1"/>
    </source>
</evidence>
<keyword evidence="7" id="KW-0378">Hydrolase</keyword>
<evidence type="ECO:0000259" key="6">
    <source>
        <dbReference type="PROSITE" id="PS50893"/>
    </source>
</evidence>
<dbReference type="GeneID" id="97668307"/>
<dbReference type="Proteomes" id="UP000049983">
    <property type="component" value="Unassembled WGS sequence"/>
</dbReference>
<dbReference type="Pfam" id="PF00005">
    <property type="entry name" value="ABC_tran"/>
    <property type="match status" value="1"/>
</dbReference>
<reference evidence="8" key="1">
    <citation type="submission" date="2015-07" db="EMBL/GenBank/DDBJ databases">
        <authorList>
            <person name="Rodrigo-Torres Lidia"/>
            <person name="Arahal R.David."/>
        </authorList>
    </citation>
    <scope>NUCLEOTIDE SEQUENCE [LARGE SCALE GENOMIC DNA]</scope>
    <source>
        <strain evidence="8">CECT 5096</strain>
    </source>
</reference>
<dbReference type="InterPro" id="IPR027417">
    <property type="entry name" value="P-loop_NTPase"/>
</dbReference>
<dbReference type="InterPro" id="IPR003439">
    <property type="entry name" value="ABC_transporter-like_ATP-bd"/>
</dbReference>
<gene>
    <name evidence="7" type="primary">malK_1</name>
    <name evidence="7" type="ORF">LA5096_00865</name>
</gene>
<comment type="subcellular location">
    <subcellularLocation>
        <location evidence="1">Cell inner membrane</location>
        <topology evidence="1">Peripheral membrane protein</topology>
    </subcellularLocation>
</comment>
<evidence type="ECO:0000256" key="5">
    <source>
        <dbReference type="ARBA" id="ARBA00022840"/>
    </source>
</evidence>
<keyword evidence="5 7" id="KW-0067">ATP-binding</keyword>
<evidence type="ECO:0000256" key="3">
    <source>
        <dbReference type="ARBA" id="ARBA00022448"/>
    </source>
</evidence>
<keyword evidence="3" id="KW-0813">Transport</keyword>
<dbReference type="RefSeq" id="WP_055114580.1">
    <property type="nucleotide sequence ID" value="NZ_CANKXR010000002.1"/>
</dbReference>
<dbReference type="OrthoDB" id="9802264at2"/>
<dbReference type="PANTHER" id="PTHR42781:SF4">
    <property type="entry name" value="SPERMIDINE_PUTRESCINE IMPORT ATP-BINDING PROTEIN POTA"/>
    <property type="match status" value="1"/>
</dbReference>
<evidence type="ECO:0000256" key="4">
    <source>
        <dbReference type="ARBA" id="ARBA00022741"/>
    </source>
</evidence>
<dbReference type="GO" id="GO:0140359">
    <property type="term" value="F:ABC-type transporter activity"/>
    <property type="evidence" value="ECO:0007669"/>
    <property type="project" value="UniProtKB-ARBA"/>
</dbReference>
<dbReference type="SUPFAM" id="SSF50331">
    <property type="entry name" value="MOP-like"/>
    <property type="match status" value="1"/>
</dbReference>
<dbReference type="GO" id="GO:0016887">
    <property type="term" value="F:ATP hydrolysis activity"/>
    <property type="evidence" value="ECO:0007669"/>
    <property type="project" value="InterPro"/>
</dbReference>
<dbReference type="STRING" id="311410.LA5095_02009"/>
<dbReference type="FunFam" id="3.40.50.300:FF:000042">
    <property type="entry name" value="Maltose/maltodextrin ABC transporter, ATP-binding protein"/>
    <property type="match status" value="1"/>
</dbReference>
<dbReference type="AlphaFoldDB" id="A0A0M6ZU53"/>
<dbReference type="Gene3D" id="3.40.50.300">
    <property type="entry name" value="P-loop containing nucleotide triphosphate hydrolases"/>
    <property type="match status" value="1"/>
</dbReference>
<dbReference type="GO" id="GO:0005524">
    <property type="term" value="F:ATP binding"/>
    <property type="evidence" value="ECO:0007669"/>
    <property type="project" value="UniProtKB-KW"/>
</dbReference>
<dbReference type="Gene3D" id="2.40.50.100">
    <property type="match status" value="1"/>
</dbReference>
<dbReference type="SMART" id="SM00382">
    <property type="entry name" value="AAA"/>
    <property type="match status" value="1"/>
</dbReference>
<evidence type="ECO:0000313" key="8">
    <source>
        <dbReference type="Proteomes" id="UP000049983"/>
    </source>
</evidence>
<name>A0A0M6ZU53_9HYPH</name>
<dbReference type="PROSITE" id="PS00211">
    <property type="entry name" value="ABC_TRANSPORTER_1"/>
    <property type="match status" value="1"/>
</dbReference>
<protein>
    <submittedName>
        <fullName evidence="7">Maltose/maltodextrin import ATP-binding protein MalK</fullName>
        <ecNumber evidence="7">3.6.3.19</ecNumber>
    </submittedName>
</protein>
<proteinExistence type="inferred from homology"/>
<dbReference type="PROSITE" id="PS50893">
    <property type="entry name" value="ABC_TRANSPORTER_2"/>
    <property type="match status" value="1"/>
</dbReference>
<dbReference type="EMBL" id="CXWC01000002">
    <property type="protein sequence ID" value="CTQ65817.1"/>
    <property type="molecule type" value="Genomic_DNA"/>
</dbReference>
<dbReference type="GO" id="GO:0043190">
    <property type="term" value="C:ATP-binding cassette (ABC) transporter complex"/>
    <property type="evidence" value="ECO:0007669"/>
    <property type="project" value="InterPro"/>
</dbReference>
<comment type="similarity">
    <text evidence="2">Belongs to the ABC transporter superfamily.</text>
</comment>
<dbReference type="EC" id="3.6.3.19" evidence="7"/>
<dbReference type="InterPro" id="IPR013611">
    <property type="entry name" value="Transp-assoc_OB_typ2"/>
</dbReference>
<dbReference type="InterPro" id="IPR008995">
    <property type="entry name" value="Mo/tungstate-bd_C_term_dom"/>
</dbReference>
<dbReference type="PANTHER" id="PTHR42781">
    <property type="entry name" value="SPERMIDINE/PUTRESCINE IMPORT ATP-BINDING PROTEIN POTA"/>
    <property type="match status" value="1"/>
</dbReference>
<dbReference type="Pfam" id="PF08402">
    <property type="entry name" value="TOBE_2"/>
    <property type="match status" value="1"/>
</dbReference>
<dbReference type="InterPro" id="IPR017871">
    <property type="entry name" value="ABC_transporter-like_CS"/>
</dbReference>
<dbReference type="InterPro" id="IPR003593">
    <property type="entry name" value="AAA+_ATPase"/>
</dbReference>
<dbReference type="InterPro" id="IPR050093">
    <property type="entry name" value="ABC_SmlMolc_Importer"/>
</dbReference>